<keyword evidence="2" id="KW-0812">Transmembrane</keyword>
<proteinExistence type="predicted"/>
<feature type="compositionally biased region" description="Basic and acidic residues" evidence="1">
    <location>
        <begin position="70"/>
        <end position="80"/>
    </location>
</feature>
<keyword evidence="2" id="KW-0472">Membrane</keyword>
<dbReference type="WBParaSite" id="TTAC_0000152001-mRNA-1">
    <property type="protein sequence ID" value="TTAC_0000152001-mRNA-1"/>
    <property type="gene ID" value="TTAC_0000152001"/>
</dbReference>
<reference evidence="3 4" key="2">
    <citation type="submission" date="2018-11" db="EMBL/GenBank/DDBJ databases">
        <authorList>
            <consortium name="Pathogen Informatics"/>
        </authorList>
    </citation>
    <scope>NUCLEOTIDE SEQUENCE [LARGE SCALE GENOMIC DNA]</scope>
</reference>
<accession>A0A0R3WL83</accession>
<dbReference type="AlphaFoldDB" id="A0A0R3WL83"/>
<dbReference type="EMBL" id="UYWX01000350">
    <property type="protein sequence ID" value="VDM18122.1"/>
    <property type="molecule type" value="Genomic_DNA"/>
</dbReference>
<reference evidence="5" key="1">
    <citation type="submission" date="2017-02" db="UniProtKB">
        <authorList>
            <consortium name="WormBaseParasite"/>
        </authorList>
    </citation>
    <scope>IDENTIFICATION</scope>
</reference>
<protein>
    <submittedName>
        <fullName evidence="5">Transmembrane protein</fullName>
    </submittedName>
</protein>
<dbReference type="OrthoDB" id="6268040at2759"/>
<feature type="transmembrane region" description="Helical" evidence="2">
    <location>
        <begin position="446"/>
        <end position="464"/>
    </location>
</feature>
<feature type="region of interest" description="Disordered" evidence="1">
    <location>
        <begin position="1"/>
        <end position="90"/>
    </location>
</feature>
<feature type="compositionally biased region" description="Polar residues" evidence="1">
    <location>
        <begin position="29"/>
        <end position="69"/>
    </location>
</feature>
<evidence type="ECO:0000256" key="1">
    <source>
        <dbReference type="SAM" id="MobiDB-lite"/>
    </source>
</evidence>
<evidence type="ECO:0000313" key="4">
    <source>
        <dbReference type="Proteomes" id="UP000274429"/>
    </source>
</evidence>
<evidence type="ECO:0000256" key="2">
    <source>
        <dbReference type="SAM" id="Phobius"/>
    </source>
</evidence>
<feature type="compositionally biased region" description="Basic residues" evidence="1">
    <location>
        <begin position="13"/>
        <end position="27"/>
    </location>
</feature>
<dbReference type="Proteomes" id="UP000274429">
    <property type="component" value="Unassembled WGS sequence"/>
</dbReference>
<keyword evidence="4" id="KW-1185">Reference proteome</keyword>
<name>A0A0R3WL83_HYDTA</name>
<keyword evidence="2" id="KW-1133">Transmembrane helix</keyword>
<sequence length="471" mass="52157">MEENLSEVELPRRRISRHPKPVKRPAKRQLQQSYRLSSNRSQPQGDEASVTQSQIHSQVQEQTEFNTQSTEKEQKSKPPEGNEVAPTATLEGTEVTKEVSFLQGKTIIIAIERNDHVVDLSQCVEDLDLDRLKPQHICDLVCKDGFSSISMEAFLSRVPTGIAELITQRRGIELKENILFQFESFNKASKKSFLNASSSPMTADCVLSVNFASPKYESMKLTEVAKNKDERTYIFASHLIIASSAHALPLPKMIADYIPKQAAFSVTRNNSTGRISVEKQTMNCAELHSWEWVEASPVRSTQYHHICMCDDDLIGEEALEGELEVSLLGFPVISTSMIVESSLANGLDSYSCSCSSSALTTDSSTISSTSTASTTTTNFWMLVGNPPILETEEISEMDDTTARSACSLTRTEMRQMSMRWATGSCFFLSALFVVKCYCAELLRGDWLSIAGIVSALCTIVLISLSRHPSAS</sequence>
<evidence type="ECO:0000313" key="3">
    <source>
        <dbReference type="EMBL" id="VDM18122.1"/>
    </source>
</evidence>
<organism evidence="5">
    <name type="scientific">Hydatigena taeniaeformis</name>
    <name type="common">Feline tapeworm</name>
    <name type="synonym">Taenia taeniaeformis</name>
    <dbReference type="NCBI Taxonomy" id="6205"/>
    <lineage>
        <taxon>Eukaryota</taxon>
        <taxon>Metazoa</taxon>
        <taxon>Spiralia</taxon>
        <taxon>Lophotrochozoa</taxon>
        <taxon>Platyhelminthes</taxon>
        <taxon>Cestoda</taxon>
        <taxon>Eucestoda</taxon>
        <taxon>Cyclophyllidea</taxon>
        <taxon>Taeniidae</taxon>
        <taxon>Hydatigera</taxon>
    </lineage>
</organism>
<evidence type="ECO:0000313" key="5">
    <source>
        <dbReference type="WBParaSite" id="TTAC_0000152001-mRNA-1"/>
    </source>
</evidence>
<gene>
    <name evidence="3" type="ORF">TTAC_LOCUS1507</name>
</gene>
<feature type="transmembrane region" description="Helical" evidence="2">
    <location>
        <begin position="417"/>
        <end position="434"/>
    </location>
</feature>